<organism evidence="8 9">
    <name type="scientific">Alkalispirillum mobile</name>
    <dbReference type="NCBI Taxonomy" id="85925"/>
    <lineage>
        <taxon>Bacteria</taxon>
        <taxon>Pseudomonadati</taxon>
        <taxon>Pseudomonadota</taxon>
        <taxon>Gammaproteobacteria</taxon>
        <taxon>Chromatiales</taxon>
        <taxon>Ectothiorhodospiraceae</taxon>
        <taxon>Alkalispirillum</taxon>
    </lineage>
</organism>
<dbReference type="Gene3D" id="1.10.1760.20">
    <property type="match status" value="1"/>
</dbReference>
<dbReference type="EMBL" id="RCDA01000001">
    <property type="protein sequence ID" value="RLK50237.1"/>
    <property type="molecule type" value="Genomic_DNA"/>
</dbReference>
<evidence type="ECO:0000256" key="2">
    <source>
        <dbReference type="ARBA" id="ARBA00022448"/>
    </source>
</evidence>
<dbReference type="GO" id="GO:0000041">
    <property type="term" value="P:transition metal ion transport"/>
    <property type="evidence" value="ECO:0007669"/>
    <property type="project" value="InterPro"/>
</dbReference>
<keyword evidence="3" id="KW-1003">Cell membrane</keyword>
<evidence type="ECO:0000256" key="7">
    <source>
        <dbReference type="SAM" id="Phobius"/>
    </source>
</evidence>
<evidence type="ECO:0000256" key="5">
    <source>
        <dbReference type="ARBA" id="ARBA00022989"/>
    </source>
</evidence>
<protein>
    <submittedName>
        <fullName evidence="8">Putative membrane protein</fullName>
    </submittedName>
</protein>
<feature type="transmembrane region" description="Helical" evidence="7">
    <location>
        <begin position="137"/>
        <end position="167"/>
    </location>
</feature>
<feature type="transmembrane region" description="Helical" evidence="7">
    <location>
        <begin position="101"/>
        <end position="125"/>
    </location>
</feature>
<evidence type="ECO:0000256" key="4">
    <source>
        <dbReference type="ARBA" id="ARBA00022692"/>
    </source>
</evidence>
<dbReference type="GO" id="GO:0005886">
    <property type="term" value="C:plasma membrane"/>
    <property type="evidence" value="ECO:0007669"/>
    <property type="project" value="UniProtKB-SubCell"/>
</dbReference>
<feature type="transmembrane region" description="Helical" evidence="7">
    <location>
        <begin position="7"/>
        <end position="29"/>
    </location>
</feature>
<evidence type="ECO:0000313" key="9">
    <source>
        <dbReference type="Proteomes" id="UP000275461"/>
    </source>
</evidence>
<reference evidence="8 9" key="1">
    <citation type="submission" date="2018-10" db="EMBL/GenBank/DDBJ databases">
        <title>Genomic Encyclopedia of Type Strains, Phase IV (KMG-IV): sequencing the most valuable type-strain genomes for metagenomic binning, comparative biology and taxonomic classification.</title>
        <authorList>
            <person name="Goeker M."/>
        </authorList>
    </citation>
    <scope>NUCLEOTIDE SEQUENCE [LARGE SCALE GENOMIC DNA]</scope>
    <source>
        <strain evidence="8 9">DSM 12769</strain>
    </source>
</reference>
<keyword evidence="6 7" id="KW-0472">Membrane</keyword>
<comment type="subcellular location">
    <subcellularLocation>
        <location evidence="1">Cell membrane</location>
        <topology evidence="1">Multi-pass membrane protein</topology>
    </subcellularLocation>
</comment>
<gene>
    <name evidence="8" type="ORF">DFR31_0127</name>
</gene>
<proteinExistence type="predicted"/>
<dbReference type="Proteomes" id="UP000275461">
    <property type="component" value="Unassembled WGS sequence"/>
</dbReference>
<comment type="caution">
    <text evidence="8">The sequence shown here is derived from an EMBL/GenBank/DDBJ whole genome shotgun (WGS) entry which is preliminary data.</text>
</comment>
<keyword evidence="9" id="KW-1185">Reference proteome</keyword>
<keyword evidence="5 7" id="KW-1133">Transmembrane helix</keyword>
<name>A0A498C5J1_9GAMM</name>
<dbReference type="AlphaFoldDB" id="A0A498C5J1"/>
<feature type="transmembrane region" description="Helical" evidence="7">
    <location>
        <begin position="41"/>
        <end position="58"/>
    </location>
</feature>
<dbReference type="RefSeq" id="WP_121440741.1">
    <property type="nucleotide sequence ID" value="NZ_RCDA01000001.1"/>
</dbReference>
<keyword evidence="2" id="KW-0813">Transport</keyword>
<dbReference type="InterPro" id="IPR002751">
    <property type="entry name" value="CbiM/NikMN"/>
</dbReference>
<feature type="transmembrane region" description="Helical" evidence="7">
    <location>
        <begin position="179"/>
        <end position="204"/>
    </location>
</feature>
<evidence type="ECO:0000256" key="6">
    <source>
        <dbReference type="ARBA" id="ARBA00023136"/>
    </source>
</evidence>
<evidence type="ECO:0000256" key="3">
    <source>
        <dbReference type="ARBA" id="ARBA00022475"/>
    </source>
</evidence>
<accession>A0A498C5J1</accession>
<sequence>MNIPEGLLPAWVAWVTLPVFVSLAIWAVLRAPWRLLQENDLQHVFFGATVLLVLLWRMQAGIHAGLELHLLGITSMTLIFGWRLALVGASLALLVHTAMGFYDWATLGINGLIGVVLPVMLASRLHRLVATWLPRHFFVYVLVSAHLAAMLVIGATMATGGLLLGLFGVYPWERVVGDYLVLMPLIMLPEGFVNGTTMTMLTVFKPEWVRSFDDRDYIHGK</sequence>
<keyword evidence="4 7" id="KW-0812">Transmembrane</keyword>
<evidence type="ECO:0000313" key="8">
    <source>
        <dbReference type="EMBL" id="RLK50237.1"/>
    </source>
</evidence>
<dbReference type="OrthoDB" id="5297929at2"/>
<feature type="transmembrane region" description="Helical" evidence="7">
    <location>
        <begin position="70"/>
        <end position="95"/>
    </location>
</feature>
<dbReference type="Pfam" id="PF01891">
    <property type="entry name" value="CbiM"/>
    <property type="match status" value="1"/>
</dbReference>
<evidence type="ECO:0000256" key="1">
    <source>
        <dbReference type="ARBA" id="ARBA00004651"/>
    </source>
</evidence>